<name>A0ABT9E4J1_9PROT</name>
<dbReference type="RefSeq" id="WP_305105930.1">
    <property type="nucleotide sequence ID" value="NZ_JAUTWS010000024.1"/>
</dbReference>
<keyword evidence="2" id="KW-0472">Membrane</keyword>
<organism evidence="3 4">
    <name type="scientific">Paracraurococcus lichenis</name>
    <dbReference type="NCBI Taxonomy" id="3064888"/>
    <lineage>
        <taxon>Bacteria</taxon>
        <taxon>Pseudomonadati</taxon>
        <taxon>Pseudomonadota</taxon>
        <taxon>Alphaproteobacteria</taxon>
        <taxon>Acetobacterales</taxon>
        <taxon>Roseomonadaceae</taxon>
        <taxon>Paracraurococcus</taxon>
    </lineage>
</organism>
<dbReference type="InterPro" id="IPR021273">
    <property type="entry name" value="DUF2852"/>
</dbReference>
<gene>
    <name evidence="3" type="ORF">Q7A36_22150</name>
</gene>
<dbReference type="EMBL" id="JAUTWS010000024">
    <property type="protein sequence ID" value="MDO9711071.1"/>
    <property type="molecule type" value="Genomic_DNA"/>
</dbReference>
<dbReference type="Proteomes" id="UP001243009">
    <property type="component" value="Unassembled WGS sequence"/>
</dbReference>
<keyword evidence="2" id="KW-1133">Transmembrane helix</keyword>
<reference evidence="3 4" key="1">
    <citation type="submission" date="2023-08" db="EMBL/GenBank/DDBJ databases">
        <title>The draft genome sequence of Paracraurococcus sp. LOR1-02.</title>
        <authorList>
            <person name="Kingkaew E."/>
            <person name="Tanasupawat S."/>
        </authorList>
    </citation>
    <scope>NUCLEOTIDE SEQUENCE [LARGE SCALE GENOMIC DNA]</scope>
    <source>
        <strain evidence="3 4">LOR1-02</strain>
    </source>
</reference>
<sequence length="189" mass="20710">MPATAQPGAVPPGAYGNAAAGPAGWGAPPWASNGRPDRGFDHGFNHGFNPWAFVWSVPKPLLIAAMVLGFIAFWPIGLAVLFFLIGSGRIGGRWSRRYAANQAPGPWAMPGGCGWRGWARQEAPASGNRAFDEYRQETLRRLEEEQREFGEFLERLRVAKDKAEFDQFMAERRQRPASPPPAPEPPAQG</sequence>
<feature type="transmembrane region" description="Helical" evidence="2">
    <location>
        <begin position="61"/>
        <end position="86"/>
    </location>
</feature>
<evidence type="ECO:0000256" key="2">
    <source>
        <dbReference type="SAM" id="Phobius"/>
    </source>
</evidence>
<keyword evidence="2" id="KW-0812">Transmembrane</keyword>
<keyword evidence="4" id="KW-1185">Reference proteome</keyword>
<feature type="compositionally biased region" description="Pro residues" evidence="1">
    <location>
        <begin position="177"/>
        <end position="189"/>
    </location>
</feature>
<evidence type="ECO:0000256" key="1">
    <source>
        <dbReference type="SAM" id="MobiDB-lite"/>
    </source>
</evidence>
<feature type="region of interest" description="Disordered" evidence="1">
    <location>
        <begin position="167"/>
        <end position="189"/>
    </location>
</feature>
<protein>
    <submittedName>
        <fullName evidence="3">DUF2852 domain-containing protein</fullName>
    </submittedName>
</protein>
<evidence type="ECO:0000313" key="3">
    <source>
        <dbReference type="EMBL" id="MDO9711071.1"/>
    </source>
</evidence>
<dbReference type="Pfam" id="PF11014">
    <property type="entry name" value="DUF2852"/>
    <property type="match status" value="1"/>
</dbReference>
<proteinExistence type="predicted"/>
<accession>A0ABT9E4J1</accession>
<comment type="caution">
    <text evidence="3">The sequence shown here is derived from an EMBL/GenBank/DDBJ whole genome shotgun (WGS) entry which is preliminary data.</text>
</comment>
<evidence type="ECO:0000313" key="4">
    <source>
        <dbReference type="Proteomes" id="UP001243009"/>
    </source>
</evidence>